<keyword evidence="3" id="KW-1185">Reference proteome</keyword>
<dbReference type="Pfam" id="PF17761">
    <property type="entry name" value="DUF1016_N"/>
    <property type="match status" value="1"/>
</dbReference>
<dbReference type="AlphaFoldDB" id="A0A9Q4PXJ6"/>
<dbReference type="RefSeq" id="WP_274923832.1">
    <property type="nucleotide sequence ID" value="NZ_JAKELO010000002.1"/>
</dbReference>
<dbReference type="Proteomes" id="UP001143747">
    <property type="component" value="Unassembled WGS sequence"/>
</dbReference>
<sequence length="126" mass="13780">MTCGFKVRTASGTAKGAVSVNTALPEFYWQPGADSVEKQKSAAWGSGFLARPSHNLMAEFPEMKGFSGGNLKHIRRWYHFYSRELANLGTGCTRIESEGMPPANGDKNGAQAVHLLTQIPWGHTIR</sequence>
<evidence type="ECO:0000259" key="1">
    <source>
        <dbReference type="Pfam" id="PF17761"/>
    </source>
</evidence>
<accession>A0A9Q4PXJ6</accession>
<evidence type="ECO:0000313" key="2">
    <source>
        <dbReference type="EMBL" id="MDE4907168.1"/>
    </source>
</evidence>
<evidence type="ECO:0000313" key="3">
    <source>
        <dbReference type="Proteomes" id="UP001143747"/>
    </source>
</evidence>
<protein>
    <submittedName>
        <fullName evidence="2">DUF1016 N-terminal domain-containing protein</fullName>
    </submittedName>
</protein>
<comment type="caution">
    <text evidence="2">The sequence shown here is derived from an EMBL/GenBank/DDBJ whole genome shotgun (WGS) entry which is preliminary data.</text>
</comment>
<proteinExistence type="predicted"/>
<gene>
    <name evidence="2" type="ORF">L0665_00810</name>
</gene>
<feature type="domain" description="YhcG N-terminal" evidence="1">
    <location>
        <begin position="14"/>
        <end position="86"/>
    </location>
</feature>
<dbReference type="InterPro" id="IPR041527">
    <property type="entry name" value="YhcG_N"/>
</dbReference>
<organism evidence="2 3">
    <name type="scientific">Methanogenium marinum</name>
    <dbReference type="NCBI Taxonomy" id="348610"/>
    <lineage>
        <taxon>Archaea</taxon>
        <taxon>Methanobacteriati</taxon>
        <taxon>Methanobacteriota</taxon>
        <taxon>Stenosarchaea group</taxon>
        <taxon>Methanomicrobia</taxon>
        <taxon>Methanomicrobiales</taxon>
        <taxon>Methanomicrobiaceae</taxon>
        <taxon>Methanogenium</taxon>
    </lineage>
</organism>
<dbReference type="EMBL" id="JAKELO010000002">
    <property type="protein sequence ID" value="MDE4907168.1"/>
    <property type="molecule type" value="Genomic_DNA"/>
</dbReference>
<reference evidence="2" key="1">
    <citation type="submission" date="2022-01" db="EMBL/GenBank/DDBJ databases">
        <title>Draft genome of Methanogenium marinum DSM 15558.</title>
        <authorList>
            <person name="Chen S.-C."/>
            <person name="You Y.-T."/>
        </authorList>
    </citation>
    <scope>NUCLEOTIDE SEQUENCE</scope>
    <source>
        <strain evidence="2">DSM 15558</strain>
    </source>
</reference>
<name>A0A9Q4PXJ6_9EURY</name>